<evidence type="ECO:0000256" key="8">
    <source>
        <dbReference type="ARBA" id="ARBA00030407"/>
    </source>
</evidence>
<evidence type="ECO:0000256" key="7">
    <source>
        <dbReference type="ARBA" id="ARBA00029745"/>
    </source>
</evidence>
<protein>
    <recommendedName>
        <fullName evidence="4">Molybdopterin synthase catalytic subunit</fullName>
        <ecNumber evidence="3">2.8.1.12</ecNumber>
    </recommendedName>
    <alternativeName>
        <fullName evidence="9">MPT synthase subunit 2</fullName>
    </alternativeName>
    <alternativeName>
        <fullName evidence="7">Molybdenum cofactor biosynthesis protein E</fullName>
    </alternativeName>
    <alternativeName>
        <fullName evidence="8">Molybdopterin-converting factor large subunit</fullName>
    </alternativeName>
    <alternativeName>
        <fullName evidence="10">Molybdopterin-converting factor subunit 2</fullName>
    </alternativeName>
</protein>
<sequence>MMERDALQDLVQVQRDDFSVTEHYQRLQQTAGNTGAVVFFVGTVRAESETDPVLALELEHYPAMTEKSLRSLVVEARSRWSLDAITIVHRVGKLAVGQQIVLVAVSSRHRDEAFLSARFLMDTLKTQAPFWKKEHRRSGAYWVAAREQDDAAVAEWRQGNR</sequence>
<dbReference type="InterPro" id="IPR036563">
    <property type="entry name" value="MoaE_sf"/>
</dbReference>
<reference evidence="13" key="1">
    <citation type="journal article" date="2019" name="Int. J. Syst. Evol. Microbiol.">
        <title>The Global Catalogue of Microorganisms (GCM) 10K type strain sequencing project: providing services to taxonomists for standard genome sequencing and annotation.</title>
        <authorList>
            <consortium name="The Broad Institute Genomics Platform"/>
            <consortium name="The Broad Institute Genome Sequencing Center for Infectious Disease"/>
            <person name="Wu L."/>
            <person name="Ma J."/>
        </authorList>
    </citation>
    <scope>NUCLEOTIDE SEQUENCE [LARGE SCALE GENOMIC DNA]</scope>
    <source>
        <strain evidence="13">KCTC 52141</strain>
    </source>
</reference>
<keyword evidence="5" id="KW-0501">Molybdenum cofactor biosynthesis</keyword>
<dbReference type="SUPFAM" id="SSF54690">
    <property type="entry name" value="Molybdopterin synthase subunit MoaE"/>
    <property type="match status" value="1"/>
</dbReference>
<evidence type="ECO:0000256" key="11">
    <source>
        <dbReference type="ARBA" id="ARBA00049878"/>
    </source>
</evidence>
<evidence type="ECO:0000256" key="2">
    <source>
        <dbReference type="ARBA" id="ARBA00005426"/>
    </source>
</evidence>
<proteinExistence type="inferred from homology"/>
<evidence type="ECO:0000313" key="13">
    <source>
        <dbReference type="Proteomes" id="UP001595548"/>
    </source>
</evidence>
<comment type="catalytic activity">
    <reaction evidence="11">
        <text>2 [molybdopterin-synthase sulfur-carrier protein]-C-terminal-Gly-aminoethanethioate + cyclic pyranopterin phosphate + H2O = molybdopterin + 2 [molybdopterin-synthase sulfur-carrier protein]-C-terminal Gly-Gly + 2 H(+)</text>
        <dbReference type="Rhea" id="RHEA:26333"/>
        <dbReference type="Rhea" id="RHEA-COMP:12202"/>
        <dbReference type="Rhea" id="RHEA-COMP:19907"/>
        <dbReference type="ChEBI" id="CHEBI:15377"/>
        <dbReference type="ChEBI" id="CHEBI:15378"/>
        <dbReference type="ChEBI" id="CHEBI:58698"/>
        <dbReference type="ChEBI" id="CHEBI:59648"/>
        <dbReference type="ChEBI" id="CHEBI:90778"/>
        <dbReference type="ChEBI" id="CHEBI:232372"/>
        <dbReference type="EC" id="2.8.1.12"/>
    </reaction>
</comment>
<accession>A0ABV7HW17</accession>
<evidence type="ECO:0000256" key="5">
    <source>
        <dbReference type="ARBA" id="ARBA00023150"/>
    </source>
</evidence>
<dbReference type="PANTHER" id="PTHR23404">
    <property type="entry name" value="MOLYBDOPTERIN SYNTHASE RELATED"/>
    <property type="match status" value="1"/>
</dbReference>
<dbReference type="InterPro" id="IPR003448">
    <property type="entry name" value="Mopterin_biosynth_MoaE"/>
</dbReference>
<evidence type="ECO:0000256" key="4">
    <source>
        <dbReference type="ARBA" id="ARBA00013858"/>
    </source>
</evidence>
<dbReference type="EC" id="2.8.1.12" evidence="3"/>
<dbReference type="RefSeq" id="WP_382418538.1">
    <property type="nucleotide sequence ID" value="NZ_AP031500.1"/>
</dbReference>
<organism evidence="12 13">
    <name type="scientific">Gilvimarinus japonicus</name>
    <dbReference type="NCBI Taxonomy" id="1796469"/>
    <lineage>
        <taxon>Bacteria</taxon>
        <taxon>Pseudomonadati</taxon>
        <taxon>Pseudomonadota</taxon>
        <taxon>Gammaproteobacteria</taxon>
        <taxon>Cellvibrionales</taxon>
        <taxon>Cellvibrionaceae</taxon>
        <taxon>Gilvimarinus</taxon>
    </lineage>
</organism>
<evidence type="ECO:0000256" key="3">
    <source>
        <dbReference type="ARBA" id="ARBA00011950"/>
    </source>
</evidence>
<evidence type="ECO:0000256" key="10">
    <source>
        <dbReference type="ARBA" id="ARBA00032474"/>
    </source>
</evidence>
<evidence type="ECO:0000256" key="1">
    <source>
        <dbReference type="ARBA" id="ARBA00005046"/>
    </source>
</evidence>
<comment type="caution">
    <text evidence="12">The sequence shown here is derived from an EMBL/GenBank/DDBJ whole genome shotgun (WGS) entry which is preliminary data.</text>
</comment>
<keyword evidence="13" id="KW-1185">Reference proteome</keyword>
<evidence type="ECO:0000313" key="12">
    <source>
        <dbReference type="EMBL" id="MFC3157013.1"/>
    </source>
</evidence>
<dbReference type="Proteomes" id="UP001595548">
    <property type="component" value="Unassembled WGS sequence"/>
</dbReference>
<comment type="pathway">
    <text evidence="1">Cofactor biosynthesis; molybdopterin biosynthesis.</text>
</comment>
<name>A0ABV7HW17_9GAMM</name>
<dbReference type="CDD" id="cd00756">
    <property type="entry name" value="MoaE"/>
    <property type="match status" value="1"/>
</dbReference>
<evidence type="ECO:0000256" key="9">
    <source>
        <dbReference type="ARBA" id="ARBA00030781"/>
    </source>
</evidence>
<gene>
    <name evidence="12" type="ORF">ACFOEB_17525</name>
</gene>
<evidence type="ECO:0000256" key="6">
    <source>
        <dbReference type="ARBA" id="ARBA00026066"/>
    </source>
</evidence>
<comment type="similarity">
    <text evidence="2">Belongs to the MoaE family.</text>
</comment>
<dbReference type="EMBL" id="JBHRTL010000031">
    <property type="protein sequence ID" value="MFC3157013.1"/>
    <property type="molecule type" value="Genomic_DNA"/>
</dbReference>
<dbReference type="Gene3D" id="3.90.1170.40">
    <property type="entry name" value="Molybdopterin biosynthesis MoaE subunit"/>
    <property type="match status" value="1"/>
</dbReference>
<dbReference type="Pfam" id="PF02391">
    <property type="entry name" value="MoaE"/>
    <property type="match status" value="1"/>
</dbReference>
<comment type="subunit">
    <text evidence="6">Heterotetramer of 2 MoaD subunits and 2 MoaE subunits. Also stable as homodimer. The enzyme changes between these two forms during catalysis.</text>
</comment>